<feature type="signal peptide" evidence="10">
    <location>
        <begin position="1"/>
        <end position="27"/>
    </location>
</feature>
<dbReference type="Pfam" id="PF00295">
    <property type="entry name" value="Glyco_hydro_28"/>
    <property type="match status" value="1"/>
</dbReference>
<proteinExistence type="inferred from homology"/>
<evidence type="ECO:0000313" key="11">
    <source>
        <dbReference type="EMBL" id="KAG9449617.1"/>
    </source>
</evidence>
<evidence type="ECO:0000256" key="2">
    <source>
        <dbReference type="ARBA" id="ARBA00008834"/>
    </source>
</evidence>
<keyword evidence="4" id="KW-0964">Secreted</keyword>
<sequence>MEIQAFVLIIFGLLVLDLGGICRSAAGQATVFDVTTYGAVGDGKTDDSPAFVKAWSAACTTSGASTLLIPSQKTFLLSPLNFDGKCLASSIQIQLDGNLVAPGSREAFRSETRWILIAHANYLTITGSGQLDGQGAVWWPQNCAQATTPQLLTLESCNNVKLTGVWKMVNSPRNHLKINKCNNVSDDCISILDGISDVNMTSVYCGPGHGISIGSLGKDGSEAMVSEINVENCTFEKTQNGVRIKTWQGGSGYVKNIGFRHLEMNQVDRPIVIDQYYEDKTNKSSAVAVSEVEFVDIRGTASKEDAIQLACSLSVPCRNIRLTQISLTTPGKTAGAYCLNAEGPPCPDCTPPISIPC</sequence>
<keyword evidence="7" id="KW-0961">Cell wall biogenesis/degradation</keyword>
<dbReference type="Proteomes" id="UP000825729">
    <property type="component" value="Unassembled WGS sequence"/>
</dbReference>
<evidence type="ECO:0000256" key="5">
    <source>
        <dbReference type="ARBA" id="ARBA00022801"/>
    </source>
</evidence>
<evidence type="ECO:0000256" key="3">
    <source>
        <dbReference type="ARBA" id="ARBA00022512"/>
    </source>
</evidence>
<gene>
    <name evidence="11" type="ORF">H6P81_009582</name>
</gene>
<evidence type="ECO:0000256" key="10">
    <source>
        <dbReference type="SAM" id="SignalP"/>
    </source>
</evidence>
<dbReference type="Gene3D" id="2.160.20.10">
    <property type="entry name" value="Single-stranded right-handed beta-helix, Pectin lyase-like"/>
    <property type="match status" value="2"/>
</dbReference>
<accession>A0AAV7ELB0</accession>
<reference evidence="11 12" key="1">
    <citation type="submission" date="2021-07" db="EMBL/GenBank/DDBJ databases">
        <title>The Aristolochia fimbriata genome: insights into angiosperm evolution, floral development and chemical biosynthesis.</title>
        <authorList>
            <person name="Jiao Y."/>
        </authorList>
    </citation>
    <scope>NUCLEOTIDE SEQUENCE [LARGE SCALE GENOMIC DNA]</scope>
    <source>
        <strain evidence="11">IBCAS-2021</strain>
        <tissue evidence="11">Leaf</tissue>
    </source>
</reference>
<dbReference type="GO" id="GO:0005975">
    <property type="term" value="P:carbohydrate metabolic process"/>
    <property type="evidence" value="ECO:0007669"/>
    <property type="project" value="InterPro"/>
</dbReference>
<dbReference type="SUPFAM" id="SSF51126">
    <property type="entry name" value="Pectin lyase-like"/>
    <property type="match status" value="1"/>
</dbReference>
<keyword evidence="3" id="KW-0134">Cell wall</keyword>
<evidence type="ECO:0000256" key="1">
    <source>
        <dbReference type="ARBA" id="ARBA00004191"/>
    </source>
</evidence>
<protein>
    <recommendedName>
        <fullName evidence="13">Polygalacturonase</fullName>
    </recommendedName>
</protein>
<comment type="caution">
    <text evidence="11">The sequence shown here is derived from an EMBL/GenBank/DDBJ whole genome shotgun (WGS) entry which is preliminary data.</text>
</comment>
<evidence type="ECO:0000256" key="6">
    <source>
        <dbReference type="ARBA" id="ARBA00023295"/>
    </source>
</evidence>
<evidence type="ECO:0000313" key="12">
    <source>
        <dbReference type="Proteomes" id="UP000825729"/>
    </source>
</evidence>
<feature type="chain" id="PRO_5043383902" description="Polygalacturonase" evidence="10">
    <location>
        <begin position="28"/>
        <end position="357"/>
    </location>
</feature>
<evidence type="ECO:0000256" key="4">
    <source>
        <dbReference type="ARBA" id="ARBA00022525"/>
    </source>
</evidence>
<dbReference type="AlphaFoldDB" id="A0AAV7ELB0"/>
<evidence type="ECO:0008006" key="13">
    <source>
        <dbReference type="Google" id="ProtNLM"/>
    </source>
</evidence>
<keyword evidence="5 9" id="KW-0378">Hydrolase</keyword>
<dbReference type="InterPro" id="IPR011050">
    <property type="entry name" value="Pectin_lyase_fold/virulence"/>
</dbReference>
<dbReference type="PROSITE" id="PS00502">
    <property type="entry name" value="POLYGALACTURONASE"/>
    <property type="match status" value="1"/>
</dbReference>
<keyword evidence="12" id="KW-1185">Reference proteome</keyword>
<comment type="similarity">
    <text evidence="2 9">Belongs to the glycosyl hydrolase 28 family.</text>
</comment>
<dbReference type="EMBL" id="JAINDJ010000004">
    <property type="protein sequence ID" value="KAG9449617.1"/>
    <property type="molecule type" value="Genomic_DNA"/>
</dbReference>
<dbReference type="InterPro" id="IPR012334">
    <property type="entry name" value="Pectin_lyas_fold"/>
</dbReference>
<evidence type="ECO:0000256" key="7">
    <source>
        <dbReference type="ARBA" id="ARBA00023316"/>
    </source>
</evidence>
<dbReference type="InterPro" id="IPR000743">
    <property type="entry name" value="Glyco_hydro_28"/>
</dbReference>
<dbReference type="GO" id="GO:0071555">
    <property type="term" value="P:cell wall organization"/>
    <property type="evidence" value="ECO:0007669"/>
    <property type="project" value="UniProtKB-KW"/>
</dbReference>
<feature type="active site" evidence="8">
    <location>
        <position position="209"/>
    </location>
</feature>
<evidence type="ECO:0000256" key="8">
    <source>
        <dbReference type="PROSITE-ProRule" id="PRU10052"/>
    </source>
</evidence>
<organism evidence="11 12">
    <name type="scientific">Aristolochia fimbriata</name>
    <name type="common">White veined hardy Dutchman's pipe vine</name>
    <dbReference type="NCBI Taxonomy" id="158543"/>
    <lineage>
        <taxon>Eukaryota</taxon>
        <taxon>Viridiplantae</taxon>
        <taxon>Streptophyta</taxon>
        <taxon>Embryophyta</taxon>
        <taxon>Tracheophyta</taxon>
        <taxon>Spermatophyta</taxon>
        <taxon>Magnoliopsida</taxon>
        <taxon>Magnoliidae</taxon>
        <taxon>Piperales</taxon>
        <taxon>Aristolochiaceae</taxon>
        <taxon>Aristolochia</taxon>
    </lineage>
</organism>
<keyword evidence="10" id="KW-0732">Signal</keyword>
<evidence type="ECO:0000256" key="9">
    <source>
        <dbReference type="RuleBase" id="RU361169"/>
    </source>
</evidence>
<dbReference type="GO" id="GO:0004650">
    <property type="term" value="F:polygalacturonase activity"/>
    <property type="evidence" value="ECO:0007669"/>
    <property type="project" value="InterPro"/>
</dbReference>
<comment type="subcellular location">
    <subcellularLocation>
        <location evidence="1">Secreted</location>
        <location evidence="1">Cell wall</location>
    </subcellularLocation>
</comment>
<name>A0AAV7ELB0_ARIFI</name>
<keyword evidence="6 9" id="KW-0326">Glycosidase</keyword>
<dbReference type="PANTHER" id="PTHR31375">
    <property type="match status" value="1"/>
</dbReference>